<dbReference type="PROSITE" id="PS50011">
    <property type="entry name" value="PROTEIN_KINASE_DOM"/>
    <property type="match status" value="1"/>
</dbReference>
<dbReference type="InterPro" id="IPR011009">
    <property type="entry name" value="Kinase-like_dom_sf"/>
</dbReference>
<dbReference type="InterPro" id="IPR008271">
    <property type="entry name" value="Ser/Thr_kinase_AS"/>
</dbReference>
<name>A0A9P6C1S6_9AGAR</name>
<evidence type="ECO:0000313" key="2">
    <source>
        <dbReference type="EMBL" id="KAF9445960.1"/>
    </source>
</evidence>
<dbReference type="OrthoDB" id="346907at2759"/>
<dbReference type="SUPFAM" id="SSF56112">
    <property type="entry name" value="Protein kinase-like (PK-like)"/>
    <property type="match status" value="1"/>
</dbReference>
<feature type="domain" description="Protein kinase" evidence="1">
    <location>
        <begin position="195"/>
        <end position="468"/>
    </location>
</feature>
<gene>
    <name evidence="2" type="ORF">P691DRAFT_239755</name>
</gene>
<reference evidence="2" key="1">
    <citation type="submission" date="2020-11" db="EMBL/GenBank/DDBJ databases">
        <authorList>
            <consortium name="DOE Joint Genome Institute"/>
            <person name="Ahrendt S."/>
            <person name="Riley R."/>
            <person name="Andreopoulos W."/>
            <person name="Labutti K."/>
            <person name="Pangilinan J."/>
            <person name="Ruiz-Duenas F.J."/>
            <person name="Barrasa J.M."/>
            <person name="Sanchez-Garcia M."/>
            <person name="Camarero S."/>
            <person name="Miyauchi S."/>
            <person name="Serrano A."/>
            <person name="Linde D."/>
            <person name="Babiker R."/>
            <person name="Drula E."/>
            <person name="Ayuso-Fernandez I."/>
            <person name="Pacheco R."/>
            <person name="Padilla G."/>
            <person name="Ferreira P."/>
            <person name="Barriuso J."/>
            <person name="Kellner H."/>
            <person name="Castanera R."/>
            <person name="Alfaro M."/>
            <person name="Ramirez L."/>
            <person name="Pisabarro A.G."/>
            <person name="Kuo A."/>
            <person name="Tritt A."/>
            <person name="Lipzen A."/>
            <person name="He G."/>
            <person name="Yan M."/>
            <person name="Ng V."/>
            <person name="Cullen D."/>
            <person name="Martin F."/>
            <person name="Rosso M.-N."/>
            <person name="Henrissat B."/>
            <person name="Hibbett D."/>
            <person name="Martinez A.T."/>
            <person name="Grigoriev I.V."/>
        </authorList>
    </citation>
    <scope>NUCLEOTIDE SEQUENCE</scope>
    <source>
        <strain evidence="2">MF-IS2</strain>
    </source>
</reference>
<accession>A0A9P6C1S6</accession>
<keyword evidence="3" id="KW-1185">Reference proteome</keyword>
<dbReference type="InterPro" id="IPR000719">
    <property type="entry name" value="Prot_kinase_dom"/>
</dbReference>
<evidence type="ECO:0000313" key="3">
    <source>
        <dbReference type="Proteomes" id="UP000807342"/>
    </source>
</evidence>
<keyword evidence="2" id="KW-0808">Transferase</keyword>
<dbReference type="Gene3D" id="1.10.510.10">
    <property type="entry name" value="Transferase(Phosphotransferase) domain 1"/>
    <property type="match status" value="1"/>
</dbReference>
<keyword evidence="2" id="KW-0418">Kinase</keyword>
<dbReference type="EMBL" id="MU151271">
    <property type="protein sequence ID" value="KAF9445960.1"/>
    <property type="molecule type" value="Genomic_DNA"/>
</dbReference>
<dbReference type="PROSITE" id="PS00108">
    <property type="entry name" value="PROTEIN_KINASE_ST"/>
    <property type="match status" value="1"/>
</dbReference>
<dbReference type="AlphaFoldDB" id="A0A9P6C1S6"/>
<organism evidence="2 3">
    <name type="scientific">Macrolepiota fuliginosa MF-IS2</name>
    <dbReference type="NCBI Taxonomy" id="1400762"/>
    <lineage>
        <taxon>Eukaryota</taxon>
        <taxon>Fungi</taxon>
        <taxon>Dikarya</taxon>
        <taxon>Basidiomycota</taxon>
        <taxon>Agaricomycotina</taxon>
        <taxon>Agaricomycetes</taxon>
        <taxon>Agaricomycetidae</taxon>
        <taxon>Agaricales</taxon>
        <taxon>Agaricineae</taxon>
        <taxon>Agaricaceae</taxon>
        <taxon>Macrolepiota</taxon>
    </lineage>
</organism>
<comment type="caution">
    <text evidence="2">The sequence shown here is derived from an EMBL/GenBank/DDBJ whole genome shotgun (WGS) entry which is preliminary data.</text>
</comment>
<proteinExistence type="predicted"/>
<dbReference type="Proteomes" id="UP000807342">
    <property type="component" value="Unassembled WGS sequence"/>
</dbReference>
<dbReference type="InterPro" id="IPR051681">
    <property type="entry name" value="Ser/Thr_Kinases-Pseudokinases"/>
</dbReference>
<dbReference type="PANTHER" id="PTHR44329">
    <property type="entry name" value="SERINE/THREONINE-PROTEIN KINASE TNNI3K-RELATED"/>
    <property type="match status" value="1"/>
</dbReference>
<evidence type="ECO:0000259" key="1">
    <source>
        <dbReference type="PROSITE" id="PS50011"/>
    </source>
</evidence>
<protein>
    <submittedName>
        <fullName evidence="2">Kinase-like protein</fullName>
    </submittedName>
</protein>
<dbReference type="Pfam" id="PF00069">
    <property type="entry name" value="Pkinase"/>
    <property type="match status" value="1"/>
</dbReference>
<sequence length="529" mass="59583">MSSPLPSEAFQRAFLDAIFHLGAEAPLFLTLLDQLLSTDNSSHVDGIIIRVAKLLKRLPAALYQLNSVFHPRAQVEFNIRRDPVTSFVLRAANTSRIVLLESSLKNTSLFHGLTATQFCDILTNRTPGDCEYDILHAVTDPAINDCLAQLAQDVLDNSFCSRADRKEVIRFLWRCTGVPPSLLLYELKQLEPFGYTYLSDLHYGMLGSAKVVIKKPRISKDQLDRGEVRNGHLVSPNKSILREVILYQQFHHPNILPFLGVTCDGQYWLYGLVTPYMKHGNIIQFLGRHPSVNRLTPIWQIMKGLQFLHGFNPPIAHQDIKGANILVNDTMVCCLSDFGSSSIPELLQRSHEQAVGTTAWMAPEILAPPEHSQPDLLKADIYALGITILEMYTGKPPLDNPNWSVIYTSRVLRREKPLLPPACPHPFPSPLSELVGMMLEYDPLERLGIRMICQGVEDMLFPPSHIVLEGVDQQCTTESQAASIDGLPSQSFVHEMIRKERERVSRLEKACRFGISRLTPFLIRDHNRG</sequence>
<dbReference type="GO" id="GO:0005524">
    <property type="term" value="F:ATP binding"/>
    <property type="evidence" value="ECO:0007669"/>
    <property type="project" value="InterPro"/>
</dbReference>
<dbReference type="GO" id="GO:0004674">
    <property type="term" value="F:protein serine/threonine kinase activity"/>
    <property type="evidence" value="ECO:0007669"/>
    <property type="project" value="TreeGrafter"/>
</dbReference>
<dbReference type="SMART" id="SM00220">
    <property type="entry name" value="S_TKc"/>
    <property type="match status" value="1"/>
</dbReference>